<dbReference type="SUPFAM" id="SSF51735">
    <property type="entry name" value="NAD(P)-binding Rossmann-fold domains"/>
    <property type="match status" value="1"/>
</dbReference>
<keyword evidence="2" id="KW-0521">NADP</keyword>
<accession>A0A9W9UBR2</accession>
<keyword evidence="5" id="KW-1185">Reference proteome</keyword>
<dbReference type="GO" id="GO:0016491">
    <property type="term" value="F:oxidoreductase activity"/>
    <property type="evidence" value="ECO:0007669"/>
    <property type="project" value="UniProtKB-KW"/>
</dbReference>
<evidence type="ECO:0000313" key="4">
    <source>
        <dbReference type="EMBL" id="KAJ5330243.1"/>
    </source>
</evidence>
<evidence type="ECO:0000256" key="2">
    <source>
        <dbReference type="ARBA" id="ARBA00022857"/>
    </source>
</evidence>
<dbReference type="Gene3D" id="3.40.50.720">
    <property type="entry name" value="NAD(P)-binding Rossmann-like Domain"/>
    <property type="match status" value="1"/>
</dbReference>
<organism evidence="4 5">
    <name type="scientific">Penicillium atrosanguineum</name>
    <dbReference type="NCBI Taxonomy" id="1132637"/>
    <lineage>
        <taxon>Eukaryota</taxon>
        <taxon>Fungi</taxon>
        <taxon>Dikarya</taxon>
        <taxon>Ascomycota</taxon>
        <taxon>Pezizomycotina</taxon>
        <taxon>Eurotiomycetes</taxon>
        <taxon>Eurotiomycetidae</taxon>
        <taxon>Eurotiales</taxon>
        <taxon>Aspergillaceae</taxon>
        <taxon>Penicillium</taxon>
    </lineage>
</organism>
<dbReference type="AlphaFoldDB" id="A0A9W9UBR2"/>
<name>A0A9W9UBR2_9EURO</name>
<comment type="caution">
    <text evidence="4">The sequence shown here is derived from an EMBL/GenBank/DDBJ whole genome shotgun (WGS) entry which is preliminary data.</text>
</comment>
<dbReference type="EMBL" id="JAPZBO010000001">
    <property type="protein sequence ID" value="KAJ5330243.1"/>
    <property type="molecule type" value="Genomic_DNA"/>
</dbReference>
<evidence type="ECO:0000313" key="5">
    <source>
        <dbReference type="Proteomes" id="UP001147746"/>
    </source>
</evidence>
<dbReference type="PANTHER" id="PTHR24320">
    <property type="entry name" value="RETINOL DEHYDROGENASE"/>
    <property type="match status" value="1"/>
</dbReference>
<comment type="similarity">
    <text evidence="1">Belongs to the short-chain dehydrogenases/reductases (SDR) family.</text>
</comment>
<sequence length="296" mass="32952">MVRSRGYYTVLHLVQHNAKVYIGARSQTKADKAIVSIRKQLPSADIQLLIMDHMSLESVVAAAKGFISKEPALHGLINNAGIMAVPWEQSQDGYESQWQTNYLSHWLLTFHLLPILCRTAERLREPGVARIVNVSSQGHRFAPTVGIDFLNLDQKSGSPYSRYGVSKLGNILHAKEIDRRYGPRGECTTGAEGIRVAAIHPGNSPTDLNRNSAIMGPYVDCVTPIFRLFGLYISIDQCSYNSLYVSASDRFSADDSGQYFTPIAKKAAANCQANDMKMAAKLWEWTEREMKEKGLL</sequence>
<reference evidence="4" key="2">
    <citation type="journal article" date="2023" name="IMA Fungus">
        <title>Comparative genomic study of the Penicillium genus elucidates a diverse pangenome and 15 lateral gene transfer events.</title>
        <authorList>
            <person name="Petersen C."/>
            <person name="Sorensen T."/>
            <person name="Nielsen M.R."/>
            <person name="Sondergaard T.E."/>
            <person name="Sorensen J.L."/>
            <person name="Fitzpatrick D.A."/>
            <person name="Frisvad J.C."/>
            <person name="Nielsen K.L."/>
        </authorList>
    </citation>
    <scope>NUCLEOTIDE SEQUENCE</scope>
    <source>
        <strain evidence="4">IBT 21472</strain>
    </source>
</reference>
<dbReference type="InterPro" id="IPR002347">
    <property type="entry name" value="SDR_fam"/>
</dbReference>
<evidence type="ECO:0000256" key="1">
    <source>
        <dbReference type="ARBA" id="ARBA00006484"/>
    </source>
</evidence>
<evidence type="ECO:0000256" key="3">
    <source>
        <dbReference type="ARBA" id="ARBA00023002"/>
    </source>
</evidence>
<dbReference type="InterPro" id="IPR036291">
    <property type="entry name" value="NAD(P)-bd_dom_sf"/>
</dbReference>
<protein>
    <submittedName>
        <fullName evidence="4">Uncharacterized protein</fullName>
    </submittedName>
</protein>
<reference evidence="4" key="1">
    <citation type="submission" date="2022-12" db="EMBL/GenBank/DDBJ databases">
        <authorList>
            <person name="Petersen C."/>
        </authorList>
    </citation>
    <scope>NUCLEOTIDE SEQUENCE</scope>
    <source>
        <strain evidence="4">IBT 21472</strain>
    </source>
</reference>
<dbReference type="PRINTS" id="PR00081">
    <property type="entry name" value="GDHRDH"/>
</dbReference>
<dbReference type="Proteomes" id="UP001147746">
    <property type="component" value="Unassembled WGS sequence"/>
</dbReference>
<proteinExistence type="inferred from homology"/>
<dbReference type="PANTHER" id="PTHR24320:SF282">
    <property type="entry name" value="WW DOMAIN-CONTAINING OXIDOREDUCTASE"/>
    <property type="match status" value="1"/>
</dbReference>
<dbReference type="Pfam" id="PF00106">
    <property type="entry name" value="adh_short"/>
    <property type="match status" value="1"/>
</dbReference>
<gene>
    <name evidence="4" type="ORF">N7476_000026</name>
</gene>
<keyword evidence="3" id="KW-0560">Oxidoreductase</keyword>